<proteinExistence type="predicted"/>
<evidence type="ECO:0000313" key="3">
    <source>
        <dbReference type="Proteomes" id="UP001148786"/>
    </source>
</evidence>
<dbReference type="OrthoDB" id="298344at2759"/>
<accession>A0A9W8MUZ3</accession>
<sequence>MMLAGSRTPVDKEAASLEVAPRKPAMTARRMFVGKIQRSWGLGQHPKFCELNPPARAKKSSAKREPRRYVGDKKFLSYRFYAEGSSLSSMEEDETDDDDDGCGAGAEGQTEGKETFSPNSLGDEDIARAIGLALSACGWIVEI</sequence>
<gene>
    <name evidence="2" type="ORF">NLJ89_g7523</name>
</gene>
<organism evidence="2 3">
    <name type="scientific">Agrocybe chaxingu</name>
    <dbReference type="NCBI Taxonomy" id="84603"/>
    <lineage>
        <taxon>Eukaryota</taxon>
        <taxon>Fungi</taxon>
        <taxon>Dikarya</taxon>
        <taxon>Basidiomycota</taxon>
        <taxon>Agaricomycotina</taxon>
        <taxon>Agaricomycetes</taxon>
        <taxon>Agaricomycetidae</taxon>
        <taxon>Agaricales</taxon>
        <taxon>Agaricineae</taxon>
        <taxon>Strophariaceae</taxon>
        <taxon>Agrocybe</taxon>
    </lineage>
</organism>
<evidence type="ECO:0000313" key="2">
    <source>
        <dbReference type="EMBL" id="KAJ3505236.1"/>
    </source>
</evidence>
<feature type="compositionally biased region" description="Acidic residues" evidence="1">
    <location>
        <begin position="90"/>
        <end position="101"/>
    </location>
</feature>
<dbReference type="EMBL" id="JANKHO010000907">
    <property type="protein sequence ID" value="KAJ3505236.1"/>
    <property type="molecule type" value="Genomic_DNA"/>
</dbReference>
<feature type="region of interest" description="Disordered" evidence="1">
    <location>
        <begin position="85"/>
        <end position="120"/>
    </location>
</feature>
<evidence type="ECO:0000256" key="1">
    <source>
        <dbReference type="SAM" id="MobiDB-lite"/>
    </source>
</evidence>
<name>A0A9W8MUZ3_9AGAR</name>
<dbReference type="AlphaFoldDB" id="A0A9W8MUZ3"/>
<protein>
    <submittedName>
        <fullName evidence="2">Uncharacterized protein</fullName>
    </submittedName>
</protein>
<reference evidence="2" key="1">
    <citation type="submission" date="2022-07" db="EMBL/GenBank/DDBJ databases">
        <title>Genome Sequence of Agrocybe chaxingu.</title>
        <authorList>
            <person name="Buettner E."/>
        </authorList>
    </citation>
    <scope>NUCLEOTIDE SEQUENCE</scope>
    <source>
        <strain evidence="2">MP-N11</strain>
    </source>
</reference>
<keyword evidence="3" id="KW-1185">Reference proteome</keyword>
<comment type="caution">
    <text evidence="2">The sequence shown here is derived from an EMBL/GenBank/DDBJ whole genome shotgun (WGS) entry which is preliminary data.</text>
</comment>
<dbReference type="Proteomes" id="UP001148786">
    <property type="component" value="Unassembled WGS sequence"/>
</dbReference>